<dbReference type="InterPro" id="IPR014331">
    <property type="entry name" value="RNA_pol_sigma70_ECF_RHOBA"/>
</dbReference>
<dbReference type="PANTHER" id="PTHR43133:SF51">
    <property type="entry name" value="RNA POLYMERASE SIGMA FACTOR"/>
    <property type="match status" value="1"/>
</dbReference>
<evidence type="ECO:0000256" key="3">
    <source>
        <dbReference type="ARBA" id="ARBA00023082"/>
    </source>
</evidence>
<dbReference type="InterPro" id="IPR013324">
    <property type="entry name" value="RNA_pol_sigma_r3/r4-like"/>
</dbReference>
<gene>
    <name evidence="6" type="ORF">SAMN02745181_2778</name>
</gene>
<evidence type="ECO:0000313" key="6">
    <source>
        <dbReference type="EMBL" id="SHJ92209.1"/>
    </source>
</evidence>
<dbReference type="Proteomes" id="UP000184510">
    <property type="component" value="Unassembled WGS sequence"/>
</dbReference>
<dbReference type="Pfam" id="PF04542">
    <property type="entry name" value="Sigma70_r2"/>
    <property type="match status" value="1"/>
</dbReference>
<proteinExistence type="inferred from homology"/>
<dbReference type="PANTHER" id="PTHR43133">
    <property type="entry name" value="RNA POLYMERASE ECF-TYPE SIGMA FACTO"/>
    <property type="match status" value="1"/>
</dbReference>
<dbReference type="Gene3D" id="1.10.1740.10">
    <property type="match status" value="1"/>
</dbReference>
<dbReference type="InterPro" id="IPR014284">
    <property type="entry name" value="RNA_pol_sigma-70_dom"/>
</dbReference>
<dbReference type="InterPro" id="IPR007627">
    <property type="entry name" value="RNA_pol_sigma70_r2"/>
</dbReference>
<comment type="similarity">
    <text evidence="1">Belongs to the sigma-70 factor family. ECF subfamily.</text>
</comment>
<dbReference type="AlphaFoldDB" id="A0A1M6N949"/>
<evidence type="ECO:0000313" key="7">
    <source>
        <dbReference type="Proteomes" id="UP000184510"/>
    </source>
</evidence>
<reference evidence="6 7" key="1">
    <citation type="submission" date="2016-11" db="EMBL/GenBank/DDBJ databases">
        <authorList>
            <person name="Jaros S."/>
            <person name="Januszkiewicz K."/>
            <person name="Wedrychowicz H."/>
        </authorList>
    </citation>
    <scope>NUCLEOTIDE SEQUENCE [LARGE SCALE GENOMIC DNA]</scope>
    <source>
        <strain evidence="6 7">DSM 18772</strain>
    </source>
</reference>
<dbReference type="InParanoid" id="A0A1M6N949"/>
<feature type="domain" description="RNA polymerase sigma-70 region 2" evidence="5">
    <location>
        <begin position="16"/>
        <end position="78"/>
    </location>
</feature>
<sequence>MAMNPHAMQEFVTLLTNHQEVIRSYILSQAPNCPDVRDLQQEVNILLWKRMEDFELGTNFGAWACTIAYYKILDYRKHLKKDGFLVFNNELSDLLATESSKRQPAQLDARRAALTHCINNLPAHSRELIETHYRGEEQDIESIAQETGRPVASLRVSLCRIRARLKDCITKRLILEGGAS</sequence>
<dbReference type="Gene3D" id="1.10.10.10">
    <property type="entry name" value="Winged helix-like DNA-binding domain superfamily/Winged helix DNA-binding domain"/>
    <property type="match status" value="1"/>
</dbReference>
<keyword evidence="4" id="KW-0804">Transcription</keyword>
<keyword evidence="3" id="KW-0731">Sigma factor</keyword>
<accession>A0A1M6N949</accession>
<evidence type="ECO:0000259" key="5">
    <source>
        <dbReference type="Pfam" id="PF04542"/>
    </source>
</evidence>
<dbReference type="SUPFAM" id="SSF88659">
    <property type="entry name" value="Sigma3 and sigma4 domains of RNA polymerase sigma factors"/>
    <property type="match status" value="1"/>
</dbReference>
<keyword evidence="2" id="KW-0805">Transcription regulation</keyword>
<evidence type="ECO:0000256" key="2">
    <source>
        <dbReference type="ARBA" id="ARBA00023015"/>
    </source>
</evidence>
<dbReference type="SUPFAM" id="SSF88946">
    <property type="entry name" value="Sigma2 domain of RNA polymerase sigma factors"/>
    <property type="match status" value="1"/>
</dbReference>
<dbReference type="NCBIfam" id="TIGR02989">
    <property type="entry name" value="Sig-70_gvs1"/>
    <property type="match status" value="1"/>
</dbReference>
<dbReference type="InterPro" id="IPR036388">
    <property type="entry name" value="WH-like_DNA-bd_sf"/>
</dbReference>
<evidence type="ECO:0000256" key="4">
    <source>
        <dbReference type="ARBA" id="ARBA00023163"/>
    </source>
</evidence>
<organism evidence="6 7">
    <name type="scientific">Rubritalea squalenifaciens DSM 18772</name>
    <dbReference type="NCBI Taxonomy" id="1123071"/>
    <lineage>
        <taxon>Bacteria</taxon>
        <taxon>Pseudomonadati</taxon>
        <taxon>Verrucomicrobiota</taxon>
        <taxon>Verrucomicrobiia</taxon>
        <taxon>Verrucomicrobiales</taxon>
        <taxon>Rubritaleaceae</taxon>
        <taxon>Rubritalea</taxon>
    </lineage>
</organism>
<dbReference type="GO" id="GO:0016987">
    <property type="term" value="F:sigma factor activity"/>
    <property type="evidence" value="ECO:0007669"/>
    <property type="project" value="UniProtKB-KW"/>
</dbReference>
<dbReference type="InterPro" id="IPR039425">
    <property type="entry name" value="RNA_pol_sigma-70-like"/>
</dbReference>
<dbReference type="EMBL" id="FQYR01000005">
    <property type="protein sequence ID" value="SHJ92209.1"/>
    <property type="molecule type" value="Genomic_DNA"/>
</dbReference>
<keyword evidence="7" id="KW-1185">Reference proteome</keyword>
<dbReference type="GO" id="GO:0006352">
    <property type="term" value="P:DNA-templated transcription initiation"/>
    <property type="evidence" value="ECO:0007669"/>
    <property type="project" value="InterPro"/>
</dbReference>
<evidence type="ECO:0000256" key="1">
    <source>
        <dbReference type="ARBA" id="ARBA00010641"/>
    </source>
</evidence>
<protein>
    <submittedName>
        <fullName evidence="6">RNA polymerase sigma-70 factor, ECF subfamily</fullName>
    </submittedName>
</protein>
<dbReference type="NCBIfam" id="TIGR02937">
    <property type="entry name" value="sigma70-ECF"/>
    <property type="match status" value="1"/>
</dbReference>
<name>A0A1M6N949_9BACT</name>
<dbReference type="STRING" id="1123071.SAMN02745181_2778"/>
<dbReference type="InterPro" id="IPR013325">
    <property type="entry name" value="RNA_pol_sigma_r2"/>
</dbReference>